<dbReference type="Proteomes" id="UP000790787">
    <property type="component" value="Chromosome 19"/>
</dbReference>
<gene>
    <name evidence="2" type="primary">LOC142173401</name>
</gene>
<accession>A0AC58TCZ6</accession>
<evidence type="ECO:0000313" key="1">
    <source>
        <dbReference type="Proteomes" id="UP000790787"/>
    </source>
</evidence>
<keyword evidence="1" id="KW-1185">Reference proteome</keyword>
<reference evidence="1" key="1">
    <citation type="journal article" date="2014" name="Nat. Commun.">
        <title>The tobacco genome sequence and its comparison with those of tomato and potato.</title>
        <authorList>
            <person name="Sierro N."/>
            <person name="Battey J.N."/>
            <person name="Ouadi S."/>
            <person name="Bakaher N."/>
            <person name="Bovet L."/>
            <person name="Willig A."/>
            <person name="Goepfert S."/>
            <person name="Peitsch M.C."/>
            <person name="Ivanov N.V."/>
        </authorList>
    </citation>
    <scope>NUCLEOTIDE SEQUENCE [LARGE SCALE GENOMIC DNA]</scope>
</reference>
<sequence>MLFTDDIILIDETRGRVNARLEIWRQTLESKGFKLSRPKTEYLECKLSDGMLEEEVEVKIGTQVISKRYSFKYLGSIIHGNREIDKDATHRIGAGYLRWRLASGVLYDKNVPLGLKGKLYKMVVRPIILYGAECCPVKKSHV</sequence>
<evidence type="ECO:0000313" key="2">
    <source>
        <dbReference type="RefSeq" id="XP_075095085.1"/>
    </source>
</evidence>
<name>A0AC58TCZ6_TOBAC</name>
<protein>
    <submittedName>
        <fullName evidence="2">Uncharacterized protein LOC142173401</fullName>
    </submittedName>
</protein>
<organism evidence="1 2">
    <name type="scientific">Nicotiana tabacum</name>
    <name type="common">Common tobacco</name>
    <dbReference type="NCBI Taxonomy" id="4097"/>
    <lineage>
        <taxon>Eukaryota</taxon>
        <taxon>Viridiplantae</taxon>
        <taxon>Streptophyta</taxon>
        <taxon>Embryophyta</taxon>
        <taxon>Tracheophyta</taxon>
        <taxon>Spermatophyta</taxon>
        <taxon>Magnoliopsida</taxon>
        <taxon>eudicotyledons</taxon>
        <taxon>Gunneridae</taxon>
        <taxon>Pentapetalae</taxon>
        <taxon>asterids</taxon>
        <taxon>lamiids</taxon>
        <taxon>Solanales</taxon>
        <taxon>Solanaceae</taxon>
        <taxon>Nicotianoideae</taxon>
        <taxon>Nicotianeae</taxon>
        <taxon>Nicotiana</taxon>
    </lineage>
</organism>
<reference evidence="2" key="2">
    <citation type="submission" date="2025-08" db="UniProtKB">
        <authorList>
            <consortium name="RefSeq"/>
        </authorList>
    </citation>
    <scope>IDENTIFICATION</scope>
    <source>
        <tissue evidence="2">Leaf</tissue>
    </source>
</reference>
<dbReference type="RefSeq" id="XP_075095085.1">
    <property type="nucleotide sequence ID" value="XM_075238984.1"/>
</dbReference>
<proteinExistence type="predicted"/>